<dbReference type="PROSITE" id="PS51253">
    <property type="entry name" value="HTH_CENPB"/>
    <property type="match status" value="1"/>
</dbReference>
<dbReference type="EMBL" id="CAHIKZ030000269">
    <property type="protein sequence ID" value="CAE1165064.1"/>
    <property type="molecule type" value="Genomic_DNA"/>
</dbReference>
<dbReference type="SMART" id="SM00674">
    <property type="entry name" value="CENPB"/>
    <property type="match status" value="1"/>
</dbReference>
<protein>
    <submittedName>
        <fullName evidence="5">Uncharacterized protein</fullName>
    </submittedName>
</protein>
<feature type="chain" id="PRO_5032494344" evidence="2">
    <location>
        <begin position="21"/>
        <end position="622"/>
    </location>
</feature>
<dbReference type="OrthoDB" id="9909311at2759"/>
<dbReference type="InterPro" id="IPR004875">
    <property type="entry name" value="DDE_SF_endonuclease_dom"/>
</dbReference>
<accession>A0A812B1H7</accession>
<dbReference type="Gene3D" id="3.40.50.410">
    <property type="entry name" value="von Willebrand factor, type A domain"/>
    <property type="match status" value="1"/>
</dbReference>
<dbReference type="Pfam" id="PF03221">
    <property type="entry name" value="HTH_Tnp_Tc5"/>
    <property type="match status" value="1"/>
</dbReference>
<keyword evidence="2" id="KW-0732">Signal</keyword>
<dbReference type="Gene3D" id="1.10.10.60">
    <property type="entry name" value="Homeodomain-like"/>
    <property type="match status" value="2"/>
</dbReference>
<dbReference type="Proteomes" id="UP000597762">
    <property type="component" value="Unassembled WGS sequence"/>
</dbReference>
<dbReference type="InterPro" id="IPR006600">
    <property type="entry name" value="HTH_CenpB_DNA-bd_dom"/>
</dbReference>
<dbReference type="InterPro" id="IPR036465">
    <property type="entry name" value="vWFA_dom_sf"/>
</dbReference>
<evidence type="ECO:0000256" key="1">
    <source>
        <dbReference type="ARBA" id="ARBA00023125"/>
    </source>
</evidence>
<sequence>MSGGVFFLFLLIAIIAVVDAIPLRRGCRQSSMDVFFLMDSSSSIQTENFADQLKFVADVINNLDMKMDGIHAGLATFSDSFYLSIDLTHDRNSFLSSMSSVFPLSGSTRIGRALTYLKREGFGSPLARKNATKIAILITDGESVDNPFPIAEELKTEGVKIFAIEAKQVNNKGELRLIANKPSYRFLLKLDARNVGDAIAKTISKIGCNSAEIRDNCQQMQNQDFRFLIDLAGFGRLKSNQIMEFTIRAVRMLERKQLNCFFGIHFSSRPTKFVCLLILPLKTVCLRSLRLVVSASQRKTLSISEQLELIDDVKVKKLKLAAAAKKYGIGYSTAAKILKKKDDLRSCMQMNGNTNRKRKRQSVHKDVNEALTQWFTQACAHGATVTDHVIRQKASQLAVNLEVDFEPSNGWLMRWKQADNVSFKKFHGESTSADHGSANEWVTNVLPQLFRGYDPKDVWNCDETGIFYKAMPSGSLRFAGDEQSNGTKVPKDRLTMLQFTNMDGTWMTSQLFTDVMKTLDRKMFAQNRKIILFLDNATCHNLLPGSNLSNIKLSFMPPNTTSLIQPLDQGIIRSFKAYYRRELVRMQIAAIHATPPVPLSEVAKQITVLKAMHMMKRALFMV</sequence>
<dbReference type="GO" id="GO:0003677">
    <property type="term" value="F:DNA binding"/>
    <property type="evidence" value="ECO:0007669"/>
    <property type="project" value="UniProtKB-KW"/>
</dbReference>
<evidence type="ECO:0000313" key="6">
    <source>
        <dbReference type="Proteomes" id="UP000597762"/>
    </source>
</evidence>
<dbReference type="PANTHER" id="PTHR19303:SF73">
    <property type="entry name" value="PROTEIN PDC2"/>
    <property type="match status" value="1"/>
</dbReference>
<dbReference type="GO" id="GO:0005634">
    <property type="term" value="C:nucleus"/>
    <property type="evidence" value="ECO:0007669"/>
    <property type="project" value="TreeGrafter"/>
</dbReference>
<evidence type="ECO:0000259" key="3">
    <source>
        <dbReference type="PROSITE" id="PS50234"/>
    </source>
</evidence>
<evidence type="ECO:0000313" key="5">
    <source>
        <dbReference type="EMBL" id="CAE1165064.1"/>
    </source>
</evidence>
<dbReference type="SUPFAM" id="SSF53300">
    <property type="entry name" value="vWA-like"/>
    <property type="match status" value="1"/>
</dbReference>
<dbReference type="Pfam" id="PF00092">
    <property type="entry name" value="VWA"/>
    <property type="match status" value="1"/>
</dbReference>
<dbReference type="InterPro" id="IPR002035">
    <property type="entry name" value="VWF_A"/>
</dbReference>
<dbReference type="PROSITE" id="PS50234">
    <property type="entry name" value="VWFA"/>
    <property type="match status" value="1"/>
</dbReference>
<feature type="domain" description="VWFA" evidence="3">
    <location>
        <begin position="33"/>
        <end position="206"/>
    </location>
</feature>
<dbReference type="AlphaFoldDB" id="A0A812B1H7"/>
<feature type="domain" description="HTH CENPB-type" evidence="4">
    <location>
        <begin position="355"/>
        <end position="425"/>
    </location>
</feature>
<keyword evidence="6" id="KW-1185">Reference proteome</keyword>
<dbReference type="CDD" id="cd01450">
    <property type="entry name" value="vWFA_subfamily_ECM"/>
    <property type="match status" value="1"/>
</dbReference>
<reference evidence="5" key="1">
    <citation type="submission" date="2021-01" db="EMBL/GenBank/DDBJ databases">
        <authorList>
            <person name="Li R."/>
            <person name="Bekaert M."/>
        </authorList>
    </citation>
    <scope>NUCLEOTIDE SEQUENCE</scope>
    <source>
        <strain evidence="5">Farmed</strain>
    </source>
</reference>
<dbReference type="SMART" id="SM00327">
    <property type="entry name" value="VWA"/>
    <property type="match status" value="1"/>
</dbReference>
<organism evidence="5 6">
    <name type="scientific">Acanthosepion pharaonis</name>
    <name type="common">Pharaoh cuttlefish</name>
    <name type="synonym">Sepia pharaonis</name>
    <dbReference type="NCBI Taxonomy" id="158019"/>
    <lineage>
        <taxon>Eukaryota</taxon>
        <taxon>Metazoa</taxon>
        <taxon>Spiralia</taxon>
        <taxon>Lophotrochozoa</taxon>
        <taxon>Mollusca</taxon>
        <taxon>Cephalopoda</taxon>
        <taxon>Coleoidea</taxon>
        <taxon>Decapodiformes</taxon>
        <taxon>Sepiida</taxon>
        <taxon>Sepiina</taxon>
        <taxon>Sepiidae</taxon>
        <taxon>Acanthosepion</taxon>
    </lineage>
</organism>
<evidence type="ECO:0000256" key="2">
    <source>
        <dbReference type="SAM" id="SignalP"/>
    </source>
</evidence>
<comment type="caution">
    <text evidence="5">The sequence shown here is derived from an EMBL/GenBank/DDBJ whole genome shotgun (WGS) entry which is preliminary data.</text>
</comment>
<dbReference type="Pfam" id="PF03184">
    <property type="entry name" value="DDE_1"/>
    <property type="match status" value="1"/>
</dbReference>
<dbReference type="PANTHER" id="PTHR19303">
    <property type="entry name" value="TRANSPOSON"/>
    <property type="match status" value="1"/>
</dbReference>
<evidence type="ECO:0000259" key="4">
    <source>
        <dbReference type="PROSITE" id="PS51253"/>
    </source>
</evidence>
<dbReference type="SUPFAM" id="SSF46689">
    <property type="entry name" value="Homeodomain-like"/>
    <property type="match status" value="1"/>
</dbReference>
<proteinExistence type="predicted"/>
<dbReference type="PRINTS" id="PR00453">
    <property type="entry name" value="VWFADOMAIN"/>
</dbReference>
<name>A0A812B1H7_ACAPH</name>
<feature type="signal peptide" evidence="2">
    <location>
        <begin position="1"/>
        <end position="20"/>
    </location>
</feature>
<keyword evidence="1" id="KW-0238">DNA-binding</keyword>
<gene>
    <name evidence="5" type="ORF">SPHA_8305</name>
</gene>
<dbReference type="InterPro" id="IPR009057">
    <property type="entry name" value="Homeodomain-like_sf"/>
</dbReference>
<dbReference type="InterPro" id="IPR050863">
    <property type="entry name" value="CenT-Element_Derived"/>
</dbReference>